<evidence type="ECO:0000313" key="3">
    <source>
        <dbReference type="Proteomes" id="UP001181355"/>
    </source>
</evidence>
<evidence type="ECO:0000259" key="1">
    <source>
        <dbReference type="Pfam" id="PF01869"/>
    </source>
</evidence>
<keyword evidence="3" id="KW-1185">Reference proteome</keyword>
<dbReference type="InterPro" id="IPR002731">
    <property type="entry name" value="ATPase_BadF"/>
</dbReference>
<dbReference type="InterPro" id="IPR043129">
    <property type="entry name" value="ATPase_NBD"/>
</dbReference>
<dbReference type="Pfam" id="PF01869">
    <property type="entry name" value="BcrAD_BadFG"/>
    <property type="match status" value="1"/>
</dbReference>
<dbReference type="EMBL" id="CP133720">
    <property type="protein sequence ID" value="WMW80087.1"/>
    <property type="molecule type" value="Genomic_DNA"/>
</dbReference>
<dbReference type="InterPro" id="IPR052519">
    <property type="entry name" value="Euk-type_GlcNAc_Kinase"/>
</dbReference>
<accession>A0ABY9RFU4</accession>
<dbReference type="Gene3D" id="3.30.420.40">
    <property type="match status" value="2"/>
</dbReference>
<sequence length="343" mass="37554">MDLATSTAPHVSKPRLCLGIDMGGSQTRWAALMADGDARDGCERQNERQEQQQKPYVLAEGVTHGSTALHLQNPEVQGSLLSLFTEIARQLWAQVPLDNEAGAQASALHICAGITGLLGADQQLIVRQLLQQAFACPLEHIRANNDIEIAYYNAFEAGVGYLIYAGTGSIGAFIDRDQQLHRVGGHGYILDDAGGGYWIAREALKHIWRREDEQPGCWQQSTMAQAVFEQIGGHDWASSRQFLYQGSRGQVGRLALAVAACADEDRDAAGILQRAGMELARLADLLTRRFGRRDLALAGRIRELHPIIARSFEQHLPAETTVHYPSNAAHHAAAHLALRDAFL</sequence>
<evidence type="ECO:0000313" key="2">
    <source>
        <dbReference type="EMBL" id="WMW80087.1"/>
    </source>
</evidence>
<organism evidence="2 3">
    <name type="scientific">Undibacterium cyanobacteriorum</name>
    <dbReference type="NCBI Taxonomy" id="3073561"/>
    <lineage>
        <taxon>Bacteria</taxon>
        <taxon>Pseudomonadati</taxon>
        <taxon>Pseudomonadota</taxon>
        <taxon>Betaproteobacteria</taxon>
        <taxon>Burkholderiales</taxon>
        <taxon>Oxalobacteraceae</taxon>
        <taxon>Undibacterium</taxon>
    </lineage>
</organism>
<dbReference type="Proteomes" id="UP001181355">
    <property type="component" value="Chromosome"/>
</dbReference>
<reference evidence="2" key="1">
    <citation type="submission" date="2023-09" db="EMBL/GenBank/DDBJ databases">
        <title>Undibacterium sp. 20NA77.5 isolated from freshwater.</title>
        <authorList>
            <person name="Le V."/>
            <person name="Ko S.-R."/>
            <person name="Ahn C.-Y."/>
            <person name="Oh H.-M."/>
        </authorList>
    </citation>
    <scope>NUCLEOTIDE SEQUENCE</scope>
    <source>
        <strain evidence="2">20NA77.5</strain>
    </source>
</reference>
<dbReference type="RefSeq" id="WP_309481580.1">
    <property type="nucleotide sequence ID" value="NZ_CP133720.1"/>
</dbReference>
<dbReference type="PANTHER" id="PTHR43190">
    <property type="entry name" value="N-ACETYL-D-GLUCOSAMINE KINASE"/>
    <property type="match status" value="1"/>
</dbReference>
<protein>
    <submittedName>
        <fullName evidence="2">ATPase</fullName>
    </submittedName>
</protein>
<proteinExistence type="predicted"/>
<dbReference type="PANTHER" id="PTHR43190:SF3">
    <property type="entry name" value="N-ACETYL-D-GLUCOSAMINE KINASE"/>
    <property type="match status" value="1"/>
</dbReference>
<dbReference type="SUPFAM" id="SSF53067">
    <property type="entry name" value="Actin-like ATPase domain"/>
    <property type="match status" value="1"/>
</dbReference>
<feature type="domain" description="ATPase BadF/BadG/BcrA/BcrD type" evidence="1">
    <location>
        <begin position="18"/>
        <end position="299"/>
    </location>
</feature>
<gene>
    <name evidence="2" type="ORF">RF679_15750</name>
</gene>
<name>A0ABY9RFU4_9BURK</name>